<keyword evidence="3" id="KW-1185">Reference proteome</keyword>
<reference evidence="3" key="1">
    <citation type="journal article" date="2019" name="Int. J. Syst. Evol. Microbiol.">
        <title>The Global Catalogue of Microorganisms (GCM) 10K type strain sequencing project: providing services to taxonomists for standard genome sequencing and annotation.</title>
        <authorList>
            <consortium name="The Broad Institute Genomics Platform"/>
            <consortium name="The Broad Institute Genome Sequencing Center for Infectious Disease"/>
            <person name="Wu L."/>
            <person name="Ma J."/>
        </authorList>
    </citation>
    <scope>NUCLEOTIDE SEQUENCE [LARGE SCALE GENOMIC DNA]</scope>
    <source>
        <strain evidence="3">JCM 17555</strain>
    </source>
</reference>
<proteinExistence type="predicted"/>
<keyword evidence="1" id="KW-0732">Signal</keyword>
<name>A0ABP7NYD0_9GAMM</name>
<accession>A0ABP7NYD0</accession>
<protein>
    <submittedName>
        <fullName evidence="2">DUF6152 family protein</fullName>
    </submittedName>
</protein>
<sequence>MTRSVAVLIRTHIGTRAWLAILLCCLTASAAAHHGWRWATDEEFELSGTVKEARLGNPHGELKVDADGDLWTVEVGQPWRHERVDLKDDMLKPGTELTIHGHRSAEAGELLMKAERLVIDGKDYNLYPDRKS</sequence>
<dbReference type="Pfam" id="PF19649">
    <property type="entry name" value="DUF6152"/>
    <property type="match status" value="1"/>
</dbReference>
<dbReference type="EMBL" id="BAABBO010000007">
    <property type="protein sequence ID" value="GAA3956009.1"/>
    <property type="molecule type" value="Genomic_DNA"/>
</dbReference>
<feature type="chain" id="PRO_5046262441" evidence="1">
    <location>
        <begin position="31"/>
        <end position="132"/>
    </location>
</feature>
<evidence type="ECO:0000256" key="1">
    <source>
        <dbReference type="SAM" id="SignalP"/>
    </source>
</evidence>
<comment type="caution">
    <text evidence="2">The sequence shown here is derived from an EMBL/GenBank/DDBJ whole genome shotgun (WGS) entry which is preliminary data.</text>
</comment>
<evidence type="ECO:0000313" key="2">
    <source>
        <dbReference type="EMBL" id="GAA3956009.1"/>
    </source>
</evidence>
<dbReference type="InterPro" id="IPR046150">
    <property type="entry name" value="DUF6152"/>
</dbReference>
<dbReference type="RefSeq" id="WP_344804543.1">
    <property type="nucleotide sequence ID" value="NZ_BAABBO010000007.1"/>
</dbReference>
<evidence type="ECO:0000313" key="3">
    <source>
        <dbReference type="Proteomes" id="UP001501337"/>
    </source>
</evidence>
<gene>
    <name evidence="2" type="ORF">GCM10022278_13190</name>
</gene>
<dbReference type="Proteomes" id="UP001501337">
    <property type="component" value="Unassembled WGS sequence"/>
</dbReference>
<organism evidence="2 3">
    <name type="scientific">Allohahella marinimesophila</name>
    <dbReference type="NCBI Taxonomy" id="1054972"/>
    <lineage>
        <taxon>Bacteria</taxon>
        <taxon>Pseudomonadati</taxon>
        <taxon>Pseudomonadota</taxon>
        <taxon>Gammaproteobacteria</taxon>
        <taxon>Oceanospirillales</taxon>
        <taxon>Hahellaceae</taxon>
        <taxon>Allohahella</taxon>
    </lineage>
</organism>
<feature type="signal peptide" evidence="1">
    <location>
        <begin position="1"/>
        <end position="30"/>
    </location>
</feature>